<evidence type="ECO:0000256" key="1">
    <source>
        <dbReference type="SAM" id="MobiDB-lite"/>
    </source>
</evidence>
<comment type="caution">
    <text evidence="2">The sequence shown here is derived from an EMBL/GenBank/DDBJ whole genome shotgun (WGS) entry which is preliminary data.</text>
</comment>
<organism evidence="2 3">
    <name type="scientific">Salix purpurea</name>
    <name type="common">Purple osier willow</name>
    <dbReference type="NCBI Taxonomy" id="77065"/>
    <lineage>
        <taxon>Eukaryota</taxon>
        <taxon>Viridiplantae</taxon>
        <taxon>Streptophyta</taxon>
        <taxon>Embryophyta</taxon>
        <taxon>Tracheophyta</taxon>
        <taxon>Spermatophyta</taxon>
        <taxon>Magnoliopsida</taxon>
        <taxon>eudicotyledons</taxon>
        <taxon>Gunneridae</taxon>
        <taxon>Pentapetalae</taxon>
        <taxon>rosids</taxon>
        <taxon>fabids</taxon>
        <taxon>Malpighiales</taxon>
        <taxon>Salicaceae</taxon>
        <taxon>Saliceae</taxon>
        <taxon>Salix</taxon>
    </lineage>
</organism>
<reference evidence="2" key="2">
    <citation type="journal article" date="2023" name="Int. J. Mol. Sci.">
        <title>De Novo Assembly and Annotation of 11 Diverse Shrub Willow (Salix) Genomes Reveals Novel Gene Organization in Sex-Linked Regions.</title>
        <authorList>
            <person name="Hyden B."/>
            <person name="Feng K."/>
            <person name="Yates T.B."/>
            <person name="Jawdy S."/>
            <person name="Cereghino C."/>
            <person name="Smart L.B."/>
            <person name="Muchero W."/>
        </authorList>
    </citation>
    <scope>NUCLEOTIDE SEQUENCE</scope>
    <source>
        <tissue evidence="2">Shoot tip</tissue>
    </source>
</reference>
<proteinExistence type="predicted"/>
<protein>
    <submittedName>
        <fullName evidence="2">Uncharacterized protein</fullName>
    </submittedName>
</protein>
<reference evidence="2" key="1">
    <citation type="submission" date="2022-11" db="EMBL/GenBank/DDBJ databases">
        <authorList>
            <person name="Hyden B.L."/>
            <person name="Feng K."/>
            <person name="Yates T."/>
            <person name="Jawdy S."/>
            <person name="Smart L.B."/>
            <person name="Muchero W."/>
        </authorList>
    </citation>
    <scope>NUCLEOTIDE SEQUENCE</scope>
    <source>
        <tissue evidence="2">Shoot tip</tissue>
    </source>
</reference>
<feature type="compositionally biased region" description="Polar residues" evidence="1">
    <location>
        <begin position="35"/>
        <end position="48"/>
    </location>
</feature>
<keyword evidence="3" id="KW-1185">Reference proteome</keyword>
<evidence type="ECO:0000313" key="3">
    <source>
        <dbReference type="Proteomes" id="UP001151532"/>
    </source>
</evidence>
<gene>
    <name evidence="2" type="ORF">OIU79_005362</name>
</gene>
<dbReference type="EMBL" id="JAPFFK010000013">
    <property type="protein sequence ID" value="KAJ6727459.1"/>
    <property type="molecule type" value="Genomic_DNA"/>
</dbReference>
<evidence type="ECO:0000313" key="2">
    <source>
        <dbReference type="EMBL" id="KAJ6727459.1"/>
    </source>
</evidence>
<sequence>MAASNQEQIFLQKNKSNLNWTVSIYSPNLVKPLQPDTNEGAHQSNRSN</sequence>
<feature type="region of interest" description="Disordered" evidence="1">
    <location>
        <begin position="29"/>
        <end position="48"/>
    </location>
</feature>
<accession>A0A9Q0UCC7</accession>
<dbReference type="Proteomes" id="UP001151532">
    <property type="component" value="Chromosome 8"/>
</dbReference>
<name>A0A9Q0UCC7_SALPP</name>
<dbReference type="AlphaFoldDB" id="A0A9Q0UCC7"/>